<comment type="caution">
    <text evidence="3">The sequence shown here is derived from an EMBL/GenBank/DDBJ whole genome shotgun (WGS) entry which is preliminary data.</text>
</comment>
<gene>
    <name evidence="3" type="ORF">B0T14DRAFT_572795</name>
</gene>
<evidence type="ECO:0000313" key="4">
    <source>
        <dbReference type="Proteomes" id="UP001175000"/>
    </source>
</evidence>
<reference evidence="3" key="1">
    <citation type="submission" date="2023-06" db="EMBL/GenBank/DDBJ databases">
        <title>Genome-scale phylogeny and comparative genomics of the fungal order Sordariales.</title>
        <authorList>
            <consortium name="Lawrence Berkeley National Laboratory"/>
            <person name="Hensen N."/>
            <person name="Bonometti L."/>
            <person name="Westerberg I."/>
            <person name="Brannstrom I.O."/>
            <person name="Guillou S."/>
            <person name="Cros-Aarteil S."/>
            <person name="Calhoun S."/>
            <person name="Haridas S."/>
            <person name="Kuo A."/>
            <person name="Mondo S."/>
            <person name="Pangilinan J."/>
            <person name="Riley R."/>
            <person name="Labutti K."/>
            <person name="Andreopoulos B."/>
            <person name="Lipzen A."/>
            <person name="Chen C."/>
            <person name="Yanf M."/>
            <person name="Daum C."/>
            <person name="Ng V."/>
            <person name="Clum A."/>
            <person name="Steindorff A."/>
            <person name="Ohm R."/>
            <person name="Martin F."/>
            <person name="Silar P."/>
            <person name="Natvig D."/>
            <person name="Lalanne C."/>
            <person name="Gautier V."/>
            <person name="Ament-Velasquez S.L."/>
            <person name="Kruys A."/>
            <person name="Hutchinson M.I."/>
            <person name="Powell A.J."/>
            <person name="Barry K."/>
            <person name="Miller A.N."/>
            <person name="Grigoriev I.V."/>
            <person name="Debuchy R."/>
            <person name="Gladieux P."/>
            <person name="Thoren M.H."/>
            <person name="Johannesson H."/>
        </authorList>
    </citation>
    <scope>NUCLEOTIDE SEQUENCE</scope>
    <source>
        <strain evidence="3">CBS 606.72</strain>
    </source>
</reference>
<feature type="compositionally biased region" description="Basic and acidic residues" evidence="2">
    <location>
        <begin position="215"/>
        <end position="226"/>
    </location>
</feature>
<sequence>MDWQNGGDDPPSAEGAPLEHPQATPAPPAAKEGRLGTPDGFSSQAWRIFFGLRQLLRAEAASREAAGREVRELRQEIARHTAEFFNVSLQAREAHALANQMRAAAEAHAAVNQQNLEAAQRTVTAAAAKEQKFSQKQDEPGACLAAAPAPAAPYVSTLYYEANRRGWHNDTKRNHFVERLSPYFTSKLVSVRPPKDFEDLMRKYEGHTYQWKRTPEIARLGREHDTGPTLRPRPNDKSGRTEPRSHKGTGGSAPSPAADPGGDVIMRSIKFQKRGGRPQPSGIQGHQKRAKWVSRNILNNRKNKRLCLRRGGSGYMVAEYE</sequence>
<feature type="coiled-coil region" evidence="1">
    <location>
        <begin position="56"/>
        <end position="83"/>
    </location>
</feature>
<feature type="compositionally biased region" description="Basic and acidic residues" evidence="2">
    <location>
        <begin position="233"/>
        <end position="245"/>
    </location>
</feature>
<dbReference type="Proteomes" id="UP001175000">
    <property type="component" value="Unassembled WGS sequence"/>
</dbReference>
<accession>A0AA39XEB4</accession>
<feature type="region of interest" description="Disordered" evidence="2">
    <location>
        <begin position="1"/>
        <end position="39"/>
    </location>
</feature>
<name>A0AA39XEB4_9PEZI</name>
<feature type="region of interest" description="Disordered" evidence="2">
    <location>
        <begin position="215"/>
        <end position="263"/>
    </location>
</feature>
<proteinExistence type="predicted"/>
<keyword evidence="1" id="KW-0175">Coiled coil</keyword>
<evidence type="ECO:0000313" key="3">
    <source>
        <dbReference type="EMBL" id="KAK0631605.1"/>
    </source>
</evidence>
<organism evidence="3 4">
    <name type="scientific">Immersiella caudata</name>
    <dbReference type="NCBI Taxonomy" id="314043"/>
    <lineage>
        <taxon>Eukaryota</taxon>
        <taxon>Fungi</taxon>
        <taxon>Dikarya</taxon>
        <taxon>Ascomycota</taxon>
        <taxon>Pezizomycotina</taxon>
        <taxon>Sordariomycetes</taxon>
        <taxon>Sordariomycetidae</taxon>
        <taxon>Sordariales</taxon>
        <taxon>Lasiosphaeriaceae</taxon>
        <taxon>Immersiella</taxon>
    </lineage>
</organism>
<evidence type="ECO:0000256" key="1">
    <source>
        <dbReference type="SAM" id="Coils"/>
    </source>
</evidence>
<dbReference type="AlphaFoldDB" id="A0AA39XEB4"/>
<protein>
    <submittedName>
        <fullName evidence="3">Uncharacterized protein</fullName>
    </submittedName>
</protein>
<keyword evidence="4" id="KW-1185">Reference proteome</keyword>
<dbReference type="EMBL" id="JAULSU010000001">
    <property type="protein sequence ID" value="KAK0631605.1"/>
    <property type="molecule type" value="Genomic_DNA"/>
</dbReference>
<evidence type="ECO:0000256" key="2">
    <source>
        <dbReference type="SAM" id="MobiDB-lite"/>
    </source>
</evidence>